<comment type="caution">
    <text evidence="2">The sequence shown here is derived from an EMBL/GenBank/DDBJ whole genome shotgun (WGS) entry which is preliminary data.</text>
</comment>
<feature type="transmembrane region" description="Helical" evidence="1">
    <location>
        <begin position="30"/>
        <end position="50"/>
    </location>
</feature>
<dbReference type="EMBL" id="JXNU01000003">
    <property type="protein sequence ID" value="KKF37294.1"/>
    <property type="molecule type" value="Genomic_DNA"/>
</dbReference>
<keyword evidence="1" id="KW-0472">Membrane</keyword>
<sequence>MSRKGWVALFLGSFLRQFCGENMTEYVALSGQFVCFISDILIFYIKYQYINLFLFSWKSRNVTLC</sequence>
<evidence type="ECO:0000313" key="3">
    <source>
        <dbReference type="Proteomes" id="UP000033924"/>
    </source>
</evidence>
<dbReference type="AlphaFoldDB" id="A0A0M2KED4"/>
<evidence type="ECO:0000256" key="1">
    <source>
        <dbReference type="SAM" id="Phobius"/>
    </source>
</evidence>
<dbReference type="PATRIC" id="fig|65700.7.peg.5188"/>
<reference evidence="2 3" key="1">
    <citation type="submission" date="2015-01" db="EMBL/GenBank/DDBJ databases">
        <title>Erwinia tracheiphila.</title>
        <authorList>
            <person name="Shapiro L.R."/>
        </authorList>
    </citation>
    <scope>NUCLEOTIDE SEQUENCE [LARGE SCALE GENOMIC DNA]</scope>
    <source>
        <strain evidence="2 3">BuffGH</strain>
    </source>
</reference>
<organism evidence="2 3">
    <name type="scientific">Erwinia tracheiphila</name>
    <dbReference type="NCBI Taxonomy" id="65700"/>
    <lineage>
        <taxon>Bacteria</taxon>
        <taxon>Pseudomonadati</taxon>
        <taxon>Pseudomonadota</taxon>
        <taxon>Gammaproteobacteria</taxon>
        <taxon>Enterobacterales</taxon>
        <taxon>Erwiniaceae</taxon>
        <taxon>Erwinia</taxon>
    </lineage>
</organism>
<accession>A0A0M2KED4</accession>
<proteinExistence type="predicted"/>
<dbReference type="Proteomes" id="UP000033924">
    <property type="component" value="Unassembled WGS sequence"/>
</dbReference>
<name>A0A0M2KED4_9GAMM</name>
<gene>
    <name evidence="2" type="ORF">SY86_20820</name>
</gene>
<keyword evidence="3" id="KW-1185">Reference proteome</keyword>
<protein>
    <submittedName>
        <fullName evidence="2">Uncharacterized protein</fullName>
    </submittedName>
</protein>
<keyword evidence="1" id="KW-1133">Transmembrane helix</keyword>
<evidence type="ECO:0000313" key="2">
    <source>
        <dbReference type="EMBL" id="KKF37294.1"/>
    </source>
</evidence>
<keyword evidence="1" id="KW-0812">Transmembrane</keyword>